<protein>
    <submittedName>
        <fullName evidence="3">Uncharacterized protein</fullName>
    </submittedName>
</protein>
<dbReference type="AlphaFoldDB" id="A0A0C9SVB3"/>
<name>A0A0C9SVB3_PLICR</name>
<feature type="region of interest" description="Disordered" evidence="1">
    <location>
        <begin position="107"/>
        <end position="140"/>
    </location>
</feature>
<dbReference type="HOGENOM" id="CLU_744184_0_0_1"/>
<dbReference type="OrthoDB" id="3243781at2759"/>
<keyword evidence="4" id="KW-1185">Reference proteome</keyword>
<evidence type="ECO:0000313" key="3">
    <source>
        <dbReference type="EMBL" id="KII82950.1"/>
    </source>
</evidence>
<keyword evidence="2" id="KW-0732">Signal</keyword>
<feature type="chain" id="PRO_5002203104" evidence="2">
    <location>
        <begin position="18"/>
        <end position="391"/>
    </location>
</feature>
<gene>
    <name evidence="3" type="ORF">PLICRDRAFT_180866</name>
</gene>
<organism evidence="3 4">
    <name type="scientific">Plicaturopsis crispa FD-325 SS-3</name>
    <dbReference type="NCBI Taxonomy" id="944288"/>
    <lineage>
        <taxon>Eukaryota</taxon>
        <taxon>Fungi</taxon>
        <taxon>Dikarya</taxon>
        <taxon>Basidiomycota</taxon>
        <taxon>Agaricomycotina</taxon>
        <taxon>Agaricomycetes</taxon>
        <taxon>Agaricomycetidae</taxon>
        <taxon>Amylocorticiales</taxon>
        <taxon>Amylocorticiaceae</taxon>
        <taxon>Plicatura</taxon>
        <taxon>Plicaturopsis crispa</taxon>
    </lineage>
</organism>
<evidence type="ECO:0000256" key="2">
    <source>
        <dbReference type="SAM" id="SignalP"/>
    </source>
</evidence>
<feature type="compositionally biased region" description="Low complexity" evidence="1">
    <location>
        <begin position="122"/>
        <end position="140"/>
    </location>
</feature>
<accession>A0A0C9SVB3</accession>
<dbReference type="Proteomes" id="UP000053263">
    <property type="component" value="Unassembled WGS sequence"/>
</dbReference>
<evidence type="ECO:0000256" key="1">
    <source>
        <dbReference type="SAM" id="MobiDB-lite"/>
    </source>
</evidence>
<proteinExistence type="predicted"/>
<feature type="signal peptide" evidence="2">
    <location>
        <begin position="1"/>
        <end position="17"/>
    </location>
</feature>
<dbReference type="EMBL" id="KN832593">
    <property type="protein sequence ID" value="KII82950.1"/>
    <property type="molecule type" value="Genomic_DNA"/>
</dbReference>
<feature type="compositionally biased region" description="Basic and acidic residues" evidence="1">
    <location>
        <begin position="107"/>
        <end position="117"/>
    </location>
</feature>
<reference evidence="3 4" key="1">
    <citation type="submission" date="2014-06" db="EMBL/GenBank/DDBJ databases">
        <title>Evolutionary Origins and Diversification of the Mycorrhizal Mutualists.</title>
        <authorList>
            <consortium name="DOE Joint Genome Institute"/>
            <consortium name="Mycorrhizal Genomics Consortium"/>
            <person name="Kohler A."/>
            <person name="Kuo A."/>
            <person name="Nagy L.G."/>
            <person name="Floudas D."/>
            <person name="Copeland A."/>
            <person name="Barry K.W."/>
            <person name="Cichocki N."/>
            <person name="Veneault-Fourrey C."/>
            <person name="LaButti K."/>
            <person name="Lindquist E.A."/>
            <person name="Lipzen A."/>
            <person name="Lundell T."/>
            <person name="Morin E."/>
            <person name="Murat C."/>
            <person name="Riley R."/>
            <person name="Ohm R."/>
            <person name="Sun H."/>
            <person name="Tunlid A."/>
            <person name="Henrissat B."/>
            <person name="Grigoriev I.V."/>
            <person name="Hibbett D.S."/>
            <person name="Martin F."/>
        </authorList>
    </citation>
    <scope>NUCLEOTIDE SEQUENCE [LARGE SCALE GENOMIC DNA]</scope>
    <source>
        <strain evidence="3 4">FD-325 SS-3</strain>
    </source>
</reference>
<evidence type="ECO:0000313" key="4">
    <source>
        <dbReference type="Proteomes" id="UP000053263"/>
    </source>
</evidence>
<sequence>MSHLLFALWIRTRLVLHRLRLVMTDAAHRHLALFPENPRTCSFDMLIDYLPRLIDHTDIKVTSLQHYKEESNPARHEFVLAHVSYKLAGKDARGAVIFERGIQPPAVHERSMSDSDLRTIPSRSSQSLRSSSHSSSVSSSIPVPAFDRAILAARAESLLLGREVGPPFRIFNVDGDHESATDSFMKLVAMARLVSHEFPDYQLYKRQCYFYGVVLYELFTRVVRDTTKEFSPNLQSKVMGRVVLLGFRIGQPSESAIRRLVELFQRTAWPNVEQMVVEQKASLLAGARILTAEEHAQELAGERARAEEELAGERARAEEDLAKERARAEERRAQDLANERARAEERRAQDVANERARADERIRAAEEEMAQEMAQMKEDLAQMSARMARSW</sequence>
<feature type="region of interest" description="Disordered" evidence="1">
    <location>
        <begin position="324"/>
        <end position="357"/>
    </location>
</feature>